<dbReference type="Proteomes" id="UP000255091">
    <property type="component" value="Unassembled WGS sequence"/>
</dbReference>
<gene>
    <name evidence="4" type="ORF">CV021_18145</name>
    <name evidence="3" type="ORF">GAY54_12580</name>
    <name evidence="5" type="ORF">HH313_001108</name>
    <name evidence="6" type="ORF">NCTC6133_01395</name>
    <name evidence="2" type="ORF">QU38_12125</name>
    <name evidence="1" type="ORF">SAMEA4552975_00750</name>
</gene>
<evidence type="ECO:0000313" key="1">
    <source>
        <dbReference type="EMBL" id="CAC6989776.1"/>
    </source>
</evidence>
<reference evidence="6 9" key="3">
    <citation type="submission" date="2018-06" db="EMBL/GenBank/DDBJ databases">
        <authorList>
            <consortium name="Pathogen Informatics"/>
            <person name="Doyle S."/>
        </authorList>
    </citation>
    <scope>NUCLEOTIDE SEQUENCE [LARGE SCALE GENOMIC DNA]</scope>
    <source>
        <strain evidence="6 9">NCTC6133</strain>
    </source>
</reference>
<evidence type="ECO:0000313" key="9">
    <source>
        <dbReference type="Proteomes" id="UP000255091"/>
    </source>
</evidence>
<dbReference type="AlphaFoldDB" id="A0A0D1H789"/>
<dbReference type="KEGG" id="sams:NI36_05620"/>
<evidence type="ECO:0000313" key="7">
    <source>
        <dbReference type="Proteomes" id="UP000032274"/>
    </source>
</evidence>
<evidence type="ECO:0000313" key="4">
    <source>
        <dbReference type="EMBL" id="PPJ68298.1"/>
    </source>
</evidence>
<accession>A0A2S6D049</accession>
<dbReference type="EMBL" id="JXIG01000629">
    <property type="protein sequence ID" value="KIT95676.1"/>
    <property type="molecule type" value="Genomic_DNA"/>
</dbReference>
<organism evidence="6 9">
    <name type="scientific">Staphylococcus aureus</name>
    <dbReference type="NCBI Taxonomy" id="1280"/>
    <lineage>
        <taxon>Bacteria</taxon>
        <taxon>Bacillati</taxon>
        <taxon>Bacillota</taxon>
        <taxon>Bacilli</taxon>
        <taxon>Bacillales</taxon>
        <taxon>Staphylococcaceae</taxon>
        <taxon>Staphylococcus</taxon>
    </lineage>
</organism>
<reference evidence="1 12" key="6">
    <citation type="submission" date="2020-06" db="EMBL/GenBank/DDBJ databases">
        <authorList>
            <consortium name="Pathogen Informatics"/>
        </authorList>
    </citation>
    <scope>NUCLEOTIDE SEQUENCE [LARGE SCALE GENOMIC DNA]</scope>
    <source>
        <strain evidence="1 12">A13</strain>
    </source>
</reference>
<evidence type="ECO:0000313" key="10">
    <source>
        <dbReference type="Proteomes" id="UP000463077"/>
    </source>
</evidence>
<reference evidence="2 7" key="1">
    <citation type="submission" date="2015-01" db="EMBL/GenBank/DDBJ databases">
        <title>Characterization of Swiss Staphylococcus aureus strains involved in food poisoning.</title>
        <authorList>
            <person name="Crovadore J."/>
            <person name="Chablais R."/>
            <person name="Tonacini J."/>
            <person name="Schnyder B."/>
            <person name="Lefort F."/>
        </authorList>
    </citation>
    <scope>NUCLEOTIDE SEQUENCE [LARGE SCALE GENOMIC DNA]</scope>
    <source>
        <strain evidence="2 7">SA-120</strain>
    </source>
</reference>
<evidence type="ECO:0000313" key="8">
    <source>
        <dbReference type="Proteomes" id="UP000238775"/>
    </source>
</evidence>
<protein>
    <submittedName>
        <fullName evidence="6">Uncharacterized protein</fullName>
    </submittedName>
</protein>
<dbReference type="Proteomes" id="UP000032274">
    <property type="component" value="Unassembled WGS sequence"/>
</dbReference>
<dbReference type="EMBL" id="CP053070">
    <property type="protein sequence ID" value="QJR07269.1"/>
    <property type="molecule type" value="Genomic_DNA"/>
</dbReference>
<dbReference type="Proteomes" id="UP000463077">
    <property type="component" value="Unassembled WGS sequence"/>
</dbReference>
<dbReference type="EMBL" id="WFHO01000030">
    <property type="protein sequence ID" value="MUG53380.1"/>
    <property type="molecule type" value="Genomic_DNA"/>
</dbReference>
<evidence type="ECO:0000313" key="3">
    <source>
        <dbReference type="EMBL" id="MUG53380.1"/>
    </source>
</evidence>
<dbReference type="RefSeq" id="WP_000231631.1">
    <property type="nucleotide sequence ID" value="NZ_AP017891.1"/>
</dbReference>
<accession>A0A0D1H789</accession>
<evidence type="ECO:0000313" key="11">
    <source>
        <dbReference type="Proteomes" id="UP000502818"/>
    </source>
</evidence>
<dbReference type="Proteomes" id="UP000507485">
    <property type="component" value="Unassembled WGS sequence"/>
</dbReference>
<sequence>MVFNDWEINVVYSGEHEVVANEKSLFVIDEFYDVAIAIYYLDGKLKVAHVNYGSDFTIDVANKVFELNIQNPNVDEH</sequence>
<dbReference type="EMBL" id="CAIHOM010000001">
    <property type="protein sequence ID" value="CAC6989776.1"/>
    <property type="molecule type" value="Genomic_DNA"/>
</dbReference>
<dbReference type="EMBL" id="UHAP01000001">
    <property type="protein sequence ID" value="SUK41074.1"/>
    <property type="molecule type" value="Genomic_DNA"/>
</dbReference>
<name>A0A0D1H789_STAAU</name>
<reference evidence="5 11" key="5">
    <citation type="submission" date="2020-04" db="EMBL/GenBank/DDBJ databases">
        <authorList>
            <person name="Kim J.-M."/>
            <person name="Chung S.H."/>
            <person name="Kim I."/>
            <person name="Kim J.-S."/>
        </authorList>
    </citation>
    <scope>NUCLEOTIDE SEQUENCE [LARGE SCALE GENOMIC DNA]</scope>
    <source>
        <strain evidence="5">HL20709</strain>
    </source>
</reference>
<reference evidence="3 10" key="4">
    <citation type="journal article" date="2019" name="Int. J. Infect. Dis.">
        <title>Characterization of a community-acquired methicillin-resistant sequence type 338 Staphylococcus aureus strain containing a staphylococcal cassette chromosome mec type VT.</title>
        <authorList>
            <person name="Chen Y."/>
            <person name="Hong J."/>
            <person name="Chen Y."/>
            <person name="Wang H."/>
            <person name="Yu Y."/>
            <person name="Qu T."/>
        </authorList>
    </citation>
    <scope>NUCLEOTIDE SEQUENCE [LARGE SCALE GENOMIC DNA]</scope>
    <source>
        <strain evidence="3 10">LJ05</strain>
    </source>
</reference>
<evidence type="ECO:0000313" key="5">
    <source>
        <dbReference type="EMBL" id="QJR07269.1"/>
    </source>
</evidence>
<evidence type="ECO:0000313" key="12">
    <source>
        <dbReference type="Proteomes" id="UP000507485"/>
    </source>
</evidence>
<proteinExistence type="predicted"/>
<dbReference type="Proteomes" id="UP000238775">
    <property type="component" value="Unassembled WGS sequence"/>
</dbReference>
<dbReference type="EMBL" id="PGWZ01000749">
    <property type="protein sequence ID" value="PPJ68298.1"/>
    <property type="molecule type" value="Genomic_DNA"/>
</dbReference>
<dbReference type="Proteomes" id="UP000502818">
    <property type="component" value="Chromosome"/>
</dbReference>
<reference evidence="4 8" key="2">
    <citation type="submission" date="2017-11" db="EMBL/GenBank/DDBJ databases">
        <authorList>
            <person name="Founou R.C."/>
            <person name="Founou L."/>
            <person name="Allam M."/>
            <person name="Ismail A."/>
            <person name="Essack S.Y."/>
        </authorList>
    </citation>
    <scope>NUCLEOTIDE SEQUENCE [LARGE SCALE GENOMIC DNA]</scope>
    <source>
        <strain evidence="4 8">G703N2B1</strain>
    </source>
</reference>
<evidence type="ECO:0000313" key="6">
    <source>
        <dbReference type="EMBL" id="SUK41074.1"/>
    </source>
</evidence>
<evidence type="ECO:0000313" key="2">
    <source>
        <dbReference type="EMBL" id="KIT95676.1"/>
    </source>
</evidence>